<dbReference type="Proteomes" id="UP000011770">
    <property type="component" value="Unassembled WGS sequence"/>
</dbReference>
<proteinExistence type="predicted"/>
<sequence length="92" mass="10744">MQSRYDFRAAFLFPIIIPNKNSFDHLQNSNSKKMNHAELSFLTHLYVIECLNTGFAFKLTVRYCIRISKIQKKKKSPKILLNTRASESYGDL</sequence>
<comment type="caution">
    <text evidence="1">The sequence shown here is derived from an EMBL/GenBank/DDBJ whole genome shotgun (WGS) entry which is preliminary data.</text>
</comment>
<accession>M3FMB5</accession>
<evidence type="ECO:0000313" key="1">
    <source>
        <dbReference type="EMBL" id="EMF81512.1"/>
    </source>
</evidence>
<evidence type="ECO:0000313" key="2">
    <source>
        <dbReference type="Proteomes" id="UP000011770"/>
    </source>
</evidence>
<name>M3FMB5_9LEPT</name>
<dbReference type="EMBL" id="AHOR02000035">
    <property type="protein sequence ID" value="EMF81512.1"/>
    <property type="molecule type" value="Genomic_DNA"/>
</dbReference>
<organism evidence="1 2">
    <name type="scientific">Leptospira weilii serovar Topaz str. LT2116</name>
    <dbReference type="NCBI Taxonomy" id="1088540"/>
    <lineage>
        <taxon>Bacteria</taxon>
        <taxon>Pseudomonadati</taxon>
        <taxon>Spirochaetota</taxon>
        <taxon>Spirochaetia</taxon>
        <taxon>Leptospirales</taxon>
        <taxon>Leptospiraceae</taxon>
        <taxon>Leptospira</taxon>
    </lineage>
</organism>
<gene>
    <name evidence="1" type="ORF">LEP1GSC188_5094</name>
</gene>
<dbReference type="AlphaFoldDB" id="M3FMB5"/>
<protein>
    <submittedName>
        <fullName evidence="1">Uncharacterized protein</fullName>
    </submittedName>
</protein>
<reference evidence="1 2" key="1">
    <citation type="submission" date="2013-01" db="EMBL/GenBank/DDBJ databases">
        <authorList>
            <person name="Harkins D.M."/>
            <person name="Durkin A.S."/>
            <person name="Brinkac L.M."/>
            <person name="Haft D.H."/>
            <person name="Selengut J.D."/>
            <person name="Sanka R."/>
            <person name="DePew J."/>
            <person name="Purushe J."/>
            <person name="Tulsiani S.M."/>
            <person name="Graham G.C."/>
            <person name="Burns M.-A."/>
            <person name="Dohnt M.F."/>
            <person name="Smythe L.D."/>
            <person name="McKay D.B."/>
            <person name="Craig S.B."/>
            <person name="Vinetz J.M."/>
            <person name="Sutton G.G."/>
            <person name="Nierman W.C."/>
            <person name="Fouts D.E."/>
        </authorList>
    </citation>
    <scope>NUCLEOTIDE SEQUENCE [LARGE SCALE GENOMIC DNA]</scope>
    <source>
        <strain evidence="1 2">LT2116</strain>
    </source>
</reference>